<name>A0A6J6Y271_9ZZZZ</name>
<dbReference type="EMBL" id="CAFBON010000003">
    <property type="protein sequence ID" value="CAB4973276.1"/>
    <property type="molecule type" value="Genomic_DNA"/>
</dbReference>
<feature type="compositionally biased region" description="Basic and acidic residues" evidence="1">
    <location>
        <begin position="9"/>
        <end position="19"/>
    </location>
</feature>
<reference evidence="2" key="1">
    <citation type="submission" date="2020-05" db="EMBL/GenBank/DDBJ databases">
        <authorList>
            <person name="Chiriac C."/>
            <person name="Salcher M."/>
            <person name="Ghai R."/>
            <person name="Kavagutti S V."/>
        </authorList>
    </citation>
    <scope>NUCLEOTIDE SEQUENCE</scope>
</reference>
<dbReference type="EMBL" id="CAFAAJ010000061">
    <property type="protein sequence ID" value="CAB4803731.1"/>
    <property type="molecule type" value="Genomic_DNA"/>
</dbReference>
<gene>
    <name evidence="2" type="ORF">UFOPK3001_01114</name>
    <name evidence="3" type="ORF">UFOPK3954_00055</name>
</gene>
<evidence type="ECO:0000313" key="3">
    <source>
        <dbReference type="EMBL" id="CAB4973276.1"/>
    </source>
</evidence>
<evidence type="ECO:0000256" key="1">
    <source>
        <dbReference type="SAM" id="MobiDB-lite"/>
    </source>
</evidence>
<feature type="region of interest" description="Disordered" evidence="1">
    <location>
        <begin position="1"/>
        <end position="25"/>
    </location>
</feature>
<proteinExistence type="predicted"/>
<protein>
    <submittedName>
        <fullName evidence="2">Unannotated protein</fullName>
    </submittedName>
</protein>
<dbReference type="AlphaFoldDB" id="A0A6J6Y271"/>
<evidence type="ECO:0000313" key="2">
    <source>
        <dbReference type="EMBL" id="CAB4803731.1"/>
    </source>
</evidence>
<sequence length="123" mass="13708">MATPAEQRPLVDHDVHTDELPPLPQRDSRIVASRWIEAPDAIRLLGDDLGEEAGYVRRIGRYLLWRAGAAVHVDARYGAVDSTDLGRLFTFRLFADGSGEGNGPDGIVHTRFRSWKEALRDDA</sequence>
<organism evidence="2">
    <name type="scientific">freshwater metagenome</name>
    <dbReference type="NCBI Taxonomy" id="449393"/>
    <lineage>
        <taxon>unclassified sequences</taxon>
        <taxon>metagenomes</taxon>
        <taxon>ecological metagenomes</taxon>
    </lineage>
</organism>
<accession>A0A6J6Y271</accession>